<reference evidence="2" key="1">
    <citation type="journal article" date="2002" name="Science">
        <title>The draft genome of Ciona intestinalis: insights into chordate and vertebrate origins.</title>
        <authorList>
            <person name="Dehal P."/>
            <person name="Satou Y."/>
            <person name="Campbell R.K."/>
            <person name="Chapman J."/>
            <person name="Degnan B."/>
            <person name="De Tomaso A."/>
            <person name="Davidson B."/>
            <person name="Di Gregorio A."/>
            <person name="Gelpke M."/>
            <person name="Goodstein D.M."/>
            <person name="Harafuji N."/>
            <person name="Hastings K.E."/>
            <person name="Ho I."/>
            <person name="Hotta K."/>
            <person name="Huang W."/>
            <person name="Kawashima T."/>
            <person name="Lemaire P."/>
            <person name="Martinez D."/>
            <person name="Meinertzhagen I.A."/>
            <person name="Necula S."/>
            <person name="Nonaka M."/>
            <person name="Putnam N."/>
            <person name="Rash S."/>
            <person name="Saiga H."/>
            <person name="Satake M."/>
            <person name="Terry A."/>
            <person name="Yamada L."/>
            <person name="Wang H.G."/>
            <person name="Awazu S."/>
            <person name="Azumi K."/>
            <person name="Boore J."/>
            <person name="Branno M."/>
            <person name="Chin-Bow S."/>
            <person name="DeSantis R."/>
            <person name="Doyle S."/>
            <person name="Francino P."/>
            <person name="Keys D.N."/>
            <person name="Haga S."/>
            <person name="Hayashi H."/>
            <person name="Hino K."/>
            <person name="Imai K.S."/>
            <person name="Inaba K."/>
            <person name="Kano S."/>
            <person name="Kobayashi K."/>
            <person name="Kobayashi M."/>
            <person name="Lee B.I."/>
            <person name="Makabe K.W."/>
            <person name="Manohar C."/>
            <person name="Matassi G."/>
            <person name="Medina M."/>
            <person name="Mochizuki Y."/>
            <person name="Mount S."/>
            <person name="Morishita T."/>
            <person name="Miura S."/>
            <person name="Nakayama A."/>
            <person name="Nishizaka S."/>
            <person name="Nomoto H."/>
            <person name="Ohta F."/>
            <person name="Oishi K."/>
            <person name="Rigoutsos I."/>
            <person name="Sano M."/>
            <person name="Sasaki A."/>
            <person name="Sasakura Y."/>
            <person name="Shoguchi E."/>
            <person name="Shin-i T."/>
            <person name="Spagnuolo A."/>
            <person name="Stainier D."/>
            <person name="Suzuki M.M."/>
            <person name="Tassy O."/>
            <person name="Takatori N."/>
            <person name="Tokuoka M."/>
            <person name="Yagi K."/>
            <person name="Yoshizaki F."/>
            <person name="Wada S."/>
            <person name="Zhang C."/>
            <person name="Hyatt P.D."/>
            <person name="Larimer F."/>
            <person name="Detter C."/>
            <person name="Doggett N."/>
            <person name="Glavina T."/>
            <person name="Hawkins T."/>
            <person name="Richardson P."/>
            <person name="Lucas S."/>
            <person name="Kohara Y."/>
            <person name="Levine M."/>
            <person name="Satoh N."/>
            <person name="Rokhsar D.S."/>
        </authorList>
    </citation>
    <scope>NUCLEOTIDE SEQUENCE [LARGE SCALE GENOMIC DNA]</scope>
</reference>
<dbReference type="HOGENOM" id="CLU_3191011_0_0_1"/>
<dbReference type="Ensembl" id="ENSCINT00000032849.1">
    <property type="protein sequence ID" value="ENSCINP00000035573.1"/>
    <property type="gene ID" value="ENSCING00000020401.1"/>
</dbReference>
<keyword evidence="2" id="KW-1185">Reference proteome</keyword>
<reference evidence="1" key="2">
    <citation type="journal article" date="2008" name="Genome Biol.">
        <title>Improved genome assembly and evidence-based global gene model set for the chordate Ciona intestinalis: new insight into intron and operon populations.</title>
        <authorList>
            <person name="Satou Y."/>
            <person name="Mineta K."/>
            <person name="Ogasawara M."/>
            <person name="Sasakura Y."/>
            <person name="Shoguchi E."/>
            <person name="Ueno K."/>
            <person name="Yamada L."/>
            <person name="Matsumoto J."/>
            <person name="Wasserscheid J."/>
            <person name="Dewar K."/>
            <person name="Wiley G.B."/>
            <person name="Macmil S.L."/>
            <person name="Roe B.A."/>
            <person name="Zeller R.W."/>
            <person name="Hastings K.E."/>
            <person name="Lemaire P."/>
            <person name="Lindquist E."/>
            <person name="Endo T."/>
            <person name="Hotta K."/>
            <person name="Inaba K."/>
        </authorList>
    </citation>
    <scope>NUCLEOTIDE SEQUENCE [LARGE SCALE GENOMIC DNA]</scope>
    <source>
        <strain evidence="1">wild type</strain>
    </source>
</reference>
<organism evidence="1 2">
    <name type="scientific">Ciona intestinalis</name>
    <name type="common">Transparent sea squirt</name>
    <name type="synonym">Ascidia intestinalis</name>
    <dbReference type="NCBI Taxonomy" id="7719"/>
    <lineage>
        <taxon>Eukaryota</taxon>
        <taxon>Metazoa</taxon>
        <taxon>Chordata</taxon>
        <taxon>Tunicata</taxon>
        <taxon>Ascidiacea</taxon>
        <taxon>Phlebobranchia</taxon>
        <taxon>Cionidae</taxon>
        <taxon>Ciona</taxon>
    </lineage>
</organism>
<dbReference type="EMBL" id="EAAA01002351">
    <property type="status" value="NOT_ANNOTATED_CDS"/>
    <property type="molecule type" value="Genomic_DNA"/>
</dbReference>
<protein>
    <submittedName>
        <fullName evidence="1">Uncharacterized protein</fullName>
    </submittedName>
</protein>
<dbReference type="AlphaFoldDB" id="H2Y0Y9"/>
<dbReference type="Proteomes" id="UP000008144">
    <property type="component" value="Chromosome 7"/>
</dbReference>
<dbReference type="InParanoid" id="H2Y0Y9"/>
<proteinExistence type="predicted"/>
<accession>H2Y0Y9</accession>
<evidence type="ECO:0000313" key="2">
    <source>
        <dbReference type="Proteomes" id="UP000008144"/>
    </source>
</evidence>
<reference evidence="1" key="4">
    <citation type="submission" date="2025-09" db="UniProtKB">
        <authorList>
            <consortium name="Ensembl"/>
        </authorList>
    </citation>
    <scope>IDENTIFICATION</scope>
</reference>
<evidence type="ECO:0000313" key="1">
    <source>
        <dbReference type="Ensembl" id="ENSCINP00000035573.1"/>
    </source>
</evidence>
<name>H2Y0Y9_CIOIN</name>
<sequence length="46" mass="5615">MQHVTRFNKTNLRIGFNLCVPVRNIRTHERVKELFLKTMYKPENLK</sequence>
<reference evidence="1" key="3">
    <citation type="submission" date="2025-08" db="UniProtKB">
        <authorList>
            <consortium name="Ensembl"/>
        </authorList>
    </citation>
    <scope>IDENTIFICATION</scope>
</reference>